<dbReference type="AlphaFoldDB" id="A0A1C8FM10"/>
<protein>
    <submittedName>
        <fullName evidence="1">IPD072Aa</fullName>
    </submittedName>
</protein>
<proteinExistence type="predicted"/>
<dbReference type="EMBL" id="KT795291">
    <property type="protein sequence ID" value="AMN88672.1"/>
    <property type="molecule type" value="Genomic_DNA"/>
</dbReference>
<dbReference type="RefSeq" id="WP_092305216.1">
    <property type="nucleotide sequence ID" value="NZ_CP027713.1"/>
</dbReference>
<evidence type="ECO:0000313" key="1">
    <source>
        <dbReference type="EMBL" id="AMN88672.1"/>
    </source>
</evidence>
<organism evidence="1">
    <name type="scientific">Pseudomonas chlororaphis</name>
    <dbReference type="NCBI Taxonomy" id="587753"/>
    <lineage>
        <taxon>Bacteria</taxon>
        <taxon>Pseudomonadati</taxon>
        <taxon>Pseudomonadota</taxon>
        <taxon>Gammaproteobacteria</taxon>
        <taxon>Pseudomonadales</taxon>
        <taxon>Pseudomonadaceae</taxon>
        <taxon>Pseudomonas</taxon>
    </lineage>
</organism>
<accession>A0A1C8FM10</accession>
<reference evidence="1" key="1">
    <citation type="journal article" date="2016" name="Science">
        <title>A selective insecticidal protein from Pseudomonas for controlling corn rootworms.</title>
        <authorList>
            <person name="Schellenberger U."/>
            <person name="Oral J."/>
            <person name="Rosen B.A."/>
            <person name="Wei J.-Z."/>
            <person name="Zhu G."/>
            <person name="Xie W."/>
            <person name="McDonald M.J."/>
            <person name="Cerf D.C."/>
            <person name="Diehn S.H."/>
            <person name="Crane V.C."/>
            <person name="Sandahl G.A."/>
            <person name="Zhao J.-Z."/>
            <person name="Nowatzki T.M."/>
            <person name="Sethi A."/>
            <person name="Liu L."/>
            <person name="Pan Z."/>
            <person name="Wang Y."/>
            <person name="Lu A.L."/>
            <person name="Wu G."/>
            <person name="Liu L."/>
        </authorList>
    </citation>
    <scope>NUCLEOTIDE SEQUENCE</scope>
    <source>
        <strain evidence="1">DuPont Pioneer:SS143D5</strain>
    </source>
</reference>
<sequence length="86" mass="9412">MGITVTNNSSNPIEVAINHWGSDGDTSFFSVGNGKQETWDRSDSRGFVLSLKKNGAQHPYYVQASSKIEVDNNAVKDQGRLIEPLS</sequence>
<name>A0A1C8FM10_9PSED</name>